<reference evidence="1 2" key="1">
    <citation type="journal article" date="2021" name="BMC Genomics">
        <title>Datura genome reveals duplications of psychoactive alkaloid biosynthetic genes and high mutation rate following tissue culture.</title>
        <authorList>
            <person name="Rajewski A."/>
            <person name="Carter-House D."/>
            <person name="Stajich J."/>
            <person name="Litt A."/>
        </authorList>
    </citation>
    <scope>NUCLEOTIDE SEQUENCE [LARGE SCALE GENOMIC DNA]</scope>
    <source>
        <strain evidence="1">AR-01</strain>
    </source>
</reference>
<dbReference type="Proteomes" id="UP000823775">
    <property type="component" value="Unassembled WGS sequence"/>
</dbReference>
<keyword evidence="2" id="KW-1185">Reference proteome</keyword>
<accession>A0ABS8TML5</accession>
<comment type="caution">
    <text evidence="1">The sequence shown here is derived from an EMBL/GenBank/DDBJ whole genome shotgun (WGS) entry which is preliminary data.</text>
</comment>
<sequence length="107" mass="11930">MENVTLNPLKFVGVDLEKHLPDFIGVRCKTYSGMVGVQHRSPCGVTGARHGPSFEGIGVRHGPLVEIIVDLNWLQNSRIEALSSSREADGASKFRFFRLDSKILFFQ</sequence>
<name>A0ABS8TML5_DATST</name>
<dbReference type="EMBL" id="JACEIK010001872">
    <property type="protein sequence ID" value="MCD7472775.1"/>
    <property type="molecule type" value="Genomic_DNA"/>
</dbReference>
<feature type="non-terminal residue" evidence="1">
    <location>
        <position position="107"/>
    </location>
</feature>
<gene>
    <name evidence="1" type="ORF">HAX54_014137</name>
</gene>
<protein>
    <submittedName>
        <fullName evidence="1">Uncharacterized protein</fullName>
    </submittedName>
</protein>
<evidence type="ECO:0000313" key="2">
    <source>
        <dbReference type="Proteomes" id="UP000823775"/>
    </source>
</evidence>
<proteinExistence type="predicted"/>
<evidence type="ECO:0000313" key="1">
    <source>
        <dbReference type="EMBL" id="MCD7472775.1"/>
    </source>
</evidence>
<organism evidence="1 2">
    <name type="scientific">Datura stramonium</name>
    <name type="common">Jimsonweed</name>
    <name type="synonym">Common thornapple</name>
    <dbReference type="NCBI Taxonomy" id="4076"/>
    <lineage>
        <taxon>Eukaryota</taxon>
        <taxon>Viridiplantae</taxon>
        <taxon>Streptophyta</taxon>
        <taxon>Embryophyta</taxon>
        <taxon>Tracheophyta</taxon>
        <taxon>Spermatophyta</taxon>
        <taxon>Magnoliopsida</taxon>
        <taxon>eudicotyledons</taxon>
        <taxon>Gunneridae</taxon>
        <taxon>Pentapetalae</taxon>
        <taxon>asterids</taxon>
        <taxon>lamiids</taxon>
        <taxon>Solanales</taxon>
        <taxon>Solanaceae</taxon>
        <taxon>Solanoideae</taxon>
        <taxon>Datureae</taxon>
        <taxon>Datura</taxon>
    </lineage>
</organism>